<proteinExistence type="predicted"/>
<protein>
    <submittedName>
        <fullName evidence="3">Phosphatidylinositol transfer protein</fullName>
    </submittedName>
</protein>
<evidence type="ECO:0000313" key="4">
    <source>
        <dbReference type="Proteomes" id="UP000265618"/>
    </source>
</evidence>
<feature type="domain" description="Phosphatidylinositol transfer protein N-terminal" evidence="2">
    <location>
        <begin position="1"/>
        <end position="239"/>
    </location>
</feature>
<dbReference type="SUPFAM" id="SSF55961">
    <property type="entry name" value="Bet v1-like"/>
    <property type="match status" value="1"/>
</dbReference>
<dbReference type="PANTHER" id="PTHR10658:SF11">
    <property type="entry name" value="VIBRATOR, ISOFORM B"/>
    <property type="match status" value="1"/>
</dbReference>
<reference evidence="3 4" key="1">
    <citation type="journal article" date="2018" name="PLoS ONE">
        <title>The draft genome of Kipferlia bialata reveals reductive genome evolution in fornicate parasites.</title>
        <authorList>
            <person name="Tanifuji G."/>
            <person name="Takabayashi S."/>
            <person name="Kume K."/>
            <person name="Takagi M."/>
            <person name="Nakayama T."/>
            <person name="Kamikawa R."/>
            <person name="Inagaki Y."/>
            <person name="Hashimoto T."/>
        </authorList>
    </citation>
    <scope>NUCLEOTIDE SEQUENCE [LARGE SCALE GENOMIC DNA]</scope>
    <source>
        <strain evidence="3">NY0173</strain>
    </source>
</reference>
<dbReference type="InterPro" id="IPR023393">
    <property type="entry name" value="START-like_dom_sf"/>
</dbReference>
<feature type="region of interest" description="Disordered" evidence="1">
    <location>
        <begin position="284"/>
        <end position="353"/>
    </location>
</feature>
<dbReference type="PRINTS" id="PR00391">
    <property type="entry name" value="PITRANSFER"/>
</dbReference>
<dbReference type="AlphaFoldDB" id="A0A9K3GKR2"/>
<dbReference type="PANTHER" id="PTHR10658">
    <property type="entry name" value="PHOSPHATIDYLINOSITOL TRANSFER PROTEIN"/>
    <property type="match status" value="1"/>
</dbReference>
<organism evidence="3 4">
    <name type="scientific">Kipferlia bialata</name>
    <dbReference type="NCBI Taxonomy" id="797122"/>
    <lineage>
        <taxon>Eukaryota</taxon>
        <taxon>Metamonada</taxon>
        <taxon>Carpediemonas-like organisms</taxon>
        <taxon>Kipferlia</taxon>
    </lineage>
</organism>
<gene>
    <name evidence="3" type="ORF">KIPB_008371</name>
</gene>
<comment type="caution">
    <text evidence="3">The sequence shown here is derived from an EMBL/GenBank/DDBJ whole genome shotgun (WGS) entry which is preliminary data.</text>
</comment>
<keyword evidence="4" id="KW-1185">Reference proteome</keyword>
<dbReference type="Proteomes" id="UP000265618">
    <property type="component" value="Unassembled WGS sequence"/>
</dbReference>
<dbReference type="InterPro" id="IPR055261">
    <property type="entry name" value="PI_transfer_N"/>
</dbReference>
<dbReference type="Gene3D" id="3.30.530.20">
    <property type="match status" value="1"/>
</dbReference>
<evidence type="ECO:0000313" key="3">
    <source>
        <dbReference type="EMBL" id="GIQ86502.1"/>
    </source>
</evidence>
<dbReference type="Pfam" id="PF02121">
    <property type="entry name" value="IP_trans"/>
    <property type="match status" value="1"/>
</dbReference>
<dbReference type="EMBL" id="BDIP01002574">
    <property type="protein sequence ID" value="GIQ86502.1"/>
    <property type="molecule type" value="Genomic_DNA"/>
</dbReference>
<accession>A0A9K3GKR2</accession>
<evidence type="ECO:0000259" key="2">
    <source>
        <dbReference type="Pfam" id="PF02121"/>
    </source>
</evidence>
<dbReference type="InterPro" id="IPR001666">
    <property type="entry name" value="PI_transfer"/>
</dbReference>
<evidence type="ECO:0000256" key="1">
    <source>
        <dbReference type="SAM" id="MobiDB-lite"/>
    </source>
</evidence>
<dbReference type="GO" id="GO:0005548">
    <property type="term" value="F:phospholipid transporter activity"/>
    <property type="evidence" value="ECO:0007669"/>
    <property type="project" value="InterPro"/>
</dbReference>
<sequence>MYIIQYAITLPMTASEADRGHHYMVARASVEDSTHSEGVEPIVNCPATREGKEGRLTYKRIHMSKSLPGWLVTVLPKTLSYIHETCVNTYPTAQTFYESPFFKDNLTFELDTVIIDNDRGDTENPFYLTPAQLKGMKRMTVDIASNDEPNFSPSTHAFSHPMLEERGMLTEGWQERADPVCTVYKLVRFELSGYLGLGSLCKGYVGKALKGNFCKYHSKLHCWMDDWYPQSREDVITREVEQLDELAAWWVHYHKEKGKPLPSVPEAVLAQMPQVEREALLKARADHARSIGQPEEAAEAEGEAEGEGEGEEEAEEERETEPEEALSAEAEPTPKGEMESEVLGTPAGIGGAM</sequence>
<feature type="compositionally biased region" description="Acidic residues" evidence="1">
    <location>
        <begin position="296"/>
        <end position="326"/>
    </location>
</feature>
<name>A0A9K3GKR2_9EUKA</name>
<dbReference type="OrthoDB" id="18453at2759"/>